<evidence type="ECO:0000313" key="2">
    <source>
        <dbReference type="EMBL" id="CAD6211654.1"/>
    </source>
</evidence>
<evidence type="ECO:0000313" key="3">
    <source>
        <dbReference type="Proteomes" id="UP000604825"/>
    </source>
</evidence>
<feature type="compositionally biased region" description="Low complexity" evidence="1">
    <location>
        <begin position="1"/>
        <end position="10"/>
    </location>
</feature>
<dbReference type="PANTHER" id="PTHR31248:SF28">
    <property type="entry name" value="PROTEIN CYSTEINE-RICH TRANSMEMBRANE MODULE 10"/>
    <property type="match status" value="1"/>
</dbReference>
<sequence length="141" mass="15756">MSYYGQQQPPVGVPPPQGYPGKDAYPPPGYPPAGYPPPAQGYPPQGYPPQQGYPQQGYPPPYAQQPPRPQQSSGPSFMEGWLVFRVVYCFRALHLSLEANRALGKANGIKGLCFTVFDFFFLSDLFCQPRHLWVIHRGRDS</sequence>
<organism evidence="2 3">
    <name type="scientific">Miscanthus lutarioriparius</name>
    <dbReference type="NCBI Taxonomy" id="422564"/>
    <lineage>
        <taxon>Eukaryota</taxon>
        <taxon>Viridiplantae</taxon>
        <taxon>Streptophyta</taxon>
        <taxon>Embryophyta</taxon>
        <taxon>Tracheophyta</taxon>
        <taxon>Spermatophyta</taxon>
        <taxon>Magnoliopsida</taxon>
        <taxon>Liliopsida</taxon>
        <taxon>Poales</taxon>
        <taxon>Poaceae</taxon>
        <taxon>PACMAD clade</taxon>
        <taxon>Panicoideae</taxon>
        <taxon>Andropogonodae</taxon>
        <taxon>Andropogoneae</taxon>
        <taxon>Saccharinae</taxon>
        <taxon>Miscanthus</taxon>
    </lineage>
</organism>
<name>A0A811MRQ2_9POAL</name>
<dbReference type="AlphaFoldDB" id="A0A811MRQ2"/>
<feature type="compositionally biased region" description="Pro residues" evidence="1">
    <location>
        <begin position="25"/>
        <end position="47"/>
    </location>
</feature>
<comment type="caution">
    <text evidence="2">The sequence shown here is derived from an EMBL/GenBank/DDBJ whole genome shotgun (WGS) entry which is preliminary data.</text>
</comment>
<keyword evidence="3" id="KW-1185">Reference proteome</keyword>
<feature type="compositionally biased region" description="Pro residues" evidence="1">
    <location>
        <begin position="57"/>
        <end position="69"/>
    </location>
</feature>
<reference evidence="2" key="1">
    <citation type="submission" date="2020-10" db="EMBL/GenBank/DDBJ databases">
        <authorList>
            <person name="Han B."/>
            <person name="Lu T."/>
            <person name="Zhao Q."/>
            <person name="Huang X."/>
            <person name="Zhao Y."/>
        </authorList>
    </citation>
    <scope>NUCLEOTIDE SEQUENCE</scope>
</reference>
<dbReference type="Proteomes" id="UP000604825">
    <property type="component" value="Unassembled WGS sequence"/>
</dbReference>
<proteinExistence type="predicted"/>
<feature type="region of interest" description="Disordered" evidence="1">
    <location>
        <begin position="1"/>
        <end position="74"/>
    </location>
</feature>
<protein>
    <recommendedName>
        <fullName evidence="4">Rhodopsin</fullName>
    </recommendedName>
</protein>
<dbReference type="PANTHER" id="PTHR31248">
    <property type="entry name" value="DOMAIN PROTEIN, PUTATIVE (AFU_ORTHOLOGUE AFUA_5G04290)-RELATED"/>
    <property type="match status" value="1"/>
</dbReference>
<evidence type="ECO:0000256" key="1">
    <source>
        <dbReference type="SAM" id="MobiDB-lite"/>
    </source>
</evidence>
<dbReference type="EMBL" id="CAJGYO010000002">
    <property type="protein sequence ID" value="CAD6211654.1"/>
    <property type="molecule type" value="Genomic_DNA"/>
</dbReference>
<accession>A0A811MRQ2</accession>
<evidence type="ECO:0008006" key="4">
    <source>
        <dbReference type="Google" id="ProtNLM"/>
    </source>
</evidence>
<gene>
    <name evidence="2" type="ORF">NCGR_LOCUS7610</name>
</gene>